<name>A0A1D9N9V6_KLEPN</name>
<dbReference type="EMBL" id="CP016402">
    <property type="protein sequence ID" value="AOZ86956.1"/>
    <property type="molecule type" value="Genomic_DNA"/>
</dbReference>
<proteinExistence type="predicted"/>
<reference evidence="1" key="1">
    <citation type="submission" date="2016-07" db="EMBL/GenBank/DDBJ databases">
        <authorList>
            <person name="Zhai Y."/>
            <person name="He Z."/>
            <person name="Kang Y."/>
            <person name="Yu H."/>
            <person name="Wang J."/>
            <person name="Du P."/>
            <person name="Zhang Z."/>
            <person name="Chen Y."/>
            <person name="Hu S."/>
            <person name="Gao Z."/>
        </authorList>
    </citation>
    <scope>NUCLEOTIDE SEQUENCE [LARGE SCALE GENOMIC DNA]</scope>
    <source>
        <strain evidence="1">F77</strain>
        <plasmid evidence="1">pF77</plasmid>
    </source>
</reference>
<organism evidence="1">
    <name type="scientific">Klebsiella pneumoniae subsp. pneumoniae</name>
    <dbReference type="NCBI Taxonomy" id="72407"/>
    <lineage>
        <taxon>Bacteria</taxon>
        <taxon>Pseudomonadati</taxon>
        <taxon>Pseudomonadota</taxon>
        <taxon>Gammaproteobacteria</taxon>
        <taxon>Enterobacterales</taxon>
        <taxon>Enterobacteriaceae</taxon>
        <taxon>Klebsiella/Raoultella group</taxon>
        <taxon>Klebsiella</taxon>
        <taxon>Klebsiella pneumoniae complex</taxon>
    </lineage>
</organism>
<geneLocation type="plasmid" evidence="1">
    <name>pF77</name>
</geneLocation>
<evidence type="ECO:0000313" key="1">
    <source>
        <dbReference type="EMBL" id="AOZ86956.1"/>
    </source>
</evidence>
<sequence length="96" mass="11203">MTVAKYHIESVQEWAPFTHNGQSYSLSHLNAHEITYKGKMQDFKFVVTYGMHCFTKDGTPYNIPLNIKMRESRSPFVLNGMKHQSNCNTFCPTFHR</sequence>
<accession>A0A1D9N9V6</accession>
<gene>
    <name evidence="1" type="ORF">A7K74_40</name>
</gene>
<protein>
    <submittedName>
        <fullName evidence="1">Uncharacterized protein</fullName>
    </submittedName>
</protein>
<dbReference type="AlphaFoldDB" id="A0A1D9N9V6"/>
<keyword evidence="1" id="KW-0614">Plasmid</keyword>